<evidence type="ECO:0000256" key="1">
    <source>
        <dbReference type="SAM" id="MobiDB-lite"/>
    </source>
</evidence>
<reference evidence="3 4" key="1">
    <citation type="submission" date="2014-11" db="EMBL/GenBank/DDBJ databases">
        <authorList>
            <person name="Zhu J."/>
            <person name="Qi W."/>
            <person name="Song R."/>
        </authorList>
    </citation>
    <scope>NUCLEOTIDE SEQUENCE [LARGE SCALE GENOMIC DNA]</scope>
</reference>
<evidence type="ECO:0000259" key="2">
    <source>
        <dbReference type="Pfam" id="PF26300"/>
    </source>
</evidence>
<evidence type="ECO:0000313" key="3">
    <source>
        <dbReference type="EMBL" id="CEM07852.1"/>
    </source>
</evidence>
<name>A0A0G4F643_VITBC</name>
<evidence type="ECO:0000313" key="4">
    <source>
        <dbReference type="Proteomes" id="UP000041254"/>
    </source>
</evidence>
<dbReference type="OMA" id="HYQELPE"/>
<dbReference type="AlphaFoldDB" id="A0A0G4F643"/>
<feature type="region of interest" description="Disordered" evidence="1">
    <location>
        <begin position="1"/>
        <end position="28"/>
    </location>
</feature>
<gene>
    <name evidence="3" type="ORF">Vbra_3039</name>
</gene>
<keyword evidence="4" id="KW-1185">Reference proteome</keyword>
<organism evidence="3 4">
    <name type="scientific">Vitrella brassicaformis (strain CCMP3155)</name>
    <dbReference type="NCBI Taxonomy" id="1169540"/>
    <lineage>
        <taxon>Eukaryota</taxon>
        <taxon>Sar</taxon>
        <taxon>Alveolata</taxon>
        <taxon>Colpodellida</taxon>
        <taxon>Vitrellaceae</taxon>
        <taxon>Vitrella</taxon>
    </lineage>
</organism>
<dbReference type="Proteomes" id="UP000041254">
    <property type="component" value="Unassembled WGS sequence"/>
</dbReference>
<dbReference type="Pfam" id="PF26300">
    <property type="entry name" value="PEPCK_PPi_lobe_2"/>
    <property type="match status" value="1"/>
</dbReference>
<sequence>MANTSDDSILGCPPGDLPRLTGLSPDGTPAPMSRKYMIRYIAVKLAGLAKEVILPQELDPDGSLHLQGTMELLSGSDDLLKHHRQMRRLLHDYQCPVDNRIQQFLDKALGGFDLNGPIKLPNRTFILDRVGLATEMSLPLGRNEFKNAEIETFRLRNGILSNSRNDKRTTKGSFHVAEYGLPIAADKKAVPLKVYGNILAAALNPPDEDMMTIPFTTSLPTPVAAWTSILLRPLVAPEVPHWLPEKRTEVRFFAPGGLVANLDFVERIFGNWGDPYLCEHDAALDPAHWTGTSGCVILAPWILNLKKKELGLPHVSEATDRQRRDGMCYEHDDDLYNDGKPYKITCRSAAGVMVTLLGDNYFGYCKKEVKTQIGFSANLFGLSEEEHAGGTLAFPSYNIEKGVFTGVLDPTNTPHLSNECQLGEWIRKDFLSLAKEQIDAGLDGYTFERVVSEYGGLMDVKPSGYAVDKRFPDIIYVPDNVVISLPEQSVTWVNKTTGQEHRLKLLPNKHYIHPTGYKVRLEKHPVSQKWQLIGTSGIATFCHKPCTVSGGGKSEISKSIRDQISTGPIYTEDLDRDLQTVQDLIDHDYSKRFKNSGKQDTRPLMSDNRSLGSVIKMLTPGSDYTDEHNAFVEGIPNRIRSILYLVKRLYTEQEKESWRADFEVDTTDGQKDHLLKRKGVRLSGNFLRIGIDKTGHQWQNYKLRPDFIASAKVQMEDDITASIVVPRQRIPGTRYNPAHPSLKISLNAEWRLFQRPDDAVIPGFDKQTEIDMSAAQSWCSNFDALDTMKVREIVDDVRFFDAFSDPMKKHLKEAAALPDESDELVVCSAKKRIMEDGTRSTNPRYLQVRSDVTRLQDRYIGEVQTRFHRMLPLAEKVVFPVNNVLSGRRNNIREPTVPALCCYGPIHFQKMPELFMDYITSVTGKSPSTTGFGSEGALTKGPFNALRFAADLNSTFVSLMLTGYHGYSTAAGYIGPNYRVDHDVSLLIPEIWCRLSHNERNADEMIKGGYLEELQDFDYDGRKVLASRLGYRITGKFVSTYFGRVFENPDKVFTEEMLKPELQDLANFVEGVDNLMISYERTANLYLQDGTVEDLIPPLKALVHIMATGAYEGKDVKHPDIQAMFTYESMMSSEWYKKRLQTKQYIDVRFWKRAIHYMEAYLSSPVMNKEHGPARHNLDIKGRMAFARAQLEHVSSPDYLKELKGTIGADPTLLCDDNELLLHSPSARLMAPATRFGFSNTK</sequence>
<protein>
    <recommendedName>
        <fullName evidence="2">PPi-type phosphoenolpyruvate carboxykinase lobe 2 domain-containing protein</fullName>
    </recommendedName>
</protein>
<feature type="domain" description="PPi-type phosphoenolpyruvate carboxykinase lobe 2" evidence="2">
    <location>
        <begin position="572"/>
        <end position="676"/>
    </location>
</feature>
<dbReference type="InParanoid" id="A0A0G4F643"/>
<dbReference type="InterPro" id="IPR058710">
    <property type="entry name" value="PEPCK_lobe_2"/>
</dbReference>
<dbReference type="VEuPathDB" id="CryptoDB:Vbra_3039"/>
<proteinExistence type="predicted"/>
<dbReference type="OrthoDB" id="10248819at2759"/>
<accession>A0A0G4F643</accession>
<dbReference type="EMBL" id="CDMY01000379">
    <property type="protein sequence ID" value="CEM07852.1"/>
    <property type="molecule type" value="Genomic_DNA"/>
</dbReference>